<keyword evidence="1" id="KW-0863">Zinc-finger</keyword>
<evidence type="ECO:0000313" key="3">
    <source>
        <dbReference type="EMBL" id="KAJ8987956.1"/>
    </source>
</evidence>
<feature type="domain" description="RING-type" evidence="2">
    <location>
        <begin position="207"/>
        <end position="251"/>
    </location>
</feature>
<dbReference type="Pfam" id="PF13639">
    <property type="entry name" value="zf-RING_2"/>
    <property type="match status" value="1"/>
</dbReference>
<keyword evidence="1" id="KW-0862">Zinc</keyword>
<dbReference type="AlphaFoldDB" id="A0AAN6EPH4"/>
<dbReference type="PANTHER" id="PTHR47662">
    <property type="entry name" value="RING-TYPE DOMAIN-CONTAINING PROTEIN"/>
    <property type="match status" value="1"/>
</dbReference>
<evidence type="ECO:0000256" key="1">
    <source>
        <dbReference type="PROSITE-ProRule" id="PRU00175"/>
    </source>
</evidence>
<dbReference type="PANTHER" id="PTHR47662:SF1">
    <property type="entry name" value="RING-TYPE DOMAIN-CONTAINING PROTEIN"/>
    <property type="match status" value="1"/>
</dbReference>
<dbReference type="SUPFAM" id="SSF57850">
    <property type="entry name" value="RING/U-box"/>
    <property type="match status" value="1"/>
</dbReference>
<evidence type="ECO:0000313" key="4">
    <source>
        <dbReference type="Proteomes" id="UP001161757"/>
    </source>
</evidence>
<name>A0AAN6EPH4_EXODE</name>
<accession>A0AAN6EPH4</accession>
<dbReference type="Gene3D" id="3.30.40.10">
    <property type="entry name" value="Zinc/RING finger domain, C3HC4 (zinc finger)"/>
    <property type="match status" value="1"/>
</dbReference>
<dbReference type="Proteomes" id="UP001161757">
    <property type="component" value="Unassembled WGS sequence"/>
</dbReference>
<dbReference type="SMART" id="SM00184">
    <property type="entry name" value="RING"/>
    <property type="match status" value="1"/>
</dbReference>
<keyword evidence="1" id="KW-0479">Metal-binding</keyword>
<reference evidence="3" key="1">
    <citation type="submission" date="2023-01" db="EMBL/GenBank/DDBJ databases">
        <title>Exophiala dermititidis isolated from Cystic Fibrosis Patient.</title>
        <authorList>
            <person name="Kurbessoian T."/>
            <person name="Crocker A."/>
            <person name="Murante D."/>
            <person name="Hogan D.A."/>
            <person name="Stajich J.E."/>
        </authorList>
    </citation>
    <scope>NUCLEOTIDE SEQUENCE</scope>
    <source>
        <strain evidence="3">Ex8</strain>
    </source>
</reference>
<gene>
    <name evidence="3" type="ORF">HRR80_008035</name>
</gene>
<dbReference type="GO" id="GO:0008270">
    <property type="term" value="F:zinc ion binding"/>
    <property type="evidence" value="ECO:0007669"/>
    <property type="project" value="UniProtKB-KW"/>
</dbReference>
<protein>
    <recommendedName>
        <fullName evidence="2">RING-type domain-containing protein</fullName>
    </recommendedName>
</protein>
<sequence length="264" mass="29444">MDSPSSDELSILYYHEDMRQFSVAPGITAHINNMDDHALAVSYTMLELKVQLICRKMAMPSEADRRLGLDTQMCLKLANIAPVLSALALLDMGRLDSHTAVDVIKVAKIKSSYTPGETATSDVLPMASIVTIKNGGRVSVSEFSPATAAMYFLCLFLLEQYRFLDVHEVYHFAQEEGILGICRLRPFARAQCDSTSASAREVEGHDCAICQIDRIGDAEWIYDLPCRHQFHKGCLVKWLIELEQPGCPLCRDVIAQEMLDKLSL</sequence>
<dbReference type="PROSITE" id="PS50089">
    <property type="entry name" value="ZF_RING_2"/>
    <property type="match status" value="1"/>
</dbReference>
<proteinExistence type="predicted"/>
<dbReference type="EMBL" id="JAJGCB010000021">
    <property type="protein sequence ID" value="KAJ8987956.1"/>
    <property type="molecule type" value="Genomic_DNA"/>
</dbReference>
<organism evidence="3 4">
    <name type="scientific">Exophiala dermatitidis</name>
    <name type="common">Black yeast-like fungus</name>
    <name type="synonym">Wangiella dermatitidis</name>
    <dbReference type="NCBI Taxonomy" id="5970"/>
    <lineage>
        <taxon>Eukaryota</taxon>
        <taxon>Fungi</taxon>
        <taxon>Dikarya</taxon>
        <taxon>Ascomycota</taxon>
        <taxon>Pezizomycotina</taxon>
        <taxon>Eurotiomycetes</taxon>
        <taxon>Chaetothyriomycetidae</taxon>
        <taxon>Chaetothyriales</taxon>
        <taxon>Herpotrichiellaceae</taxon>
        <taxon>Exophiala</taxon>
    </lineage>
</organism>
<dbReference type="InterPro" id="IPR001841">
    <property type="entry name" value="Znf_RING"/>
</dbReference>
<evidence type="ECO:0000259" key="2">
    <source>
        <dbReference type="PROSITE" id="PS50089"/>
    </source>
</evidence>
<dbReference type="InterPro" id="IPR013083">
    <property type="entry name" value="Znf_RING/FYVE/PHD"/>
</dbReference>
<comment type="caution">
    <text evidence="3">The sequence shown here is derived from an EMBL/GenBank/DDBJ whole genome shotgun (WGS) entry which is preliminary data.</text>
</comment>